<comment type="caution">
    <text evidence="1">The sequence shown here is derived from an EMBL/GenBank/DDBJ whole genome shotgun (WGS) entry which is preliminary data.</text>
</comment>
<evidence type="ECO:0000313" key="1">
    <source>
        <dbReference type="EMBL" id="MTD01009.1"/>
    </source>
</evidence>
<dbReference type="EMBL" id="WLXI01000009">
    <property type="protein sequence ID" value="MTD01009.1"/>
    <property type="molecule type" value="Genomic_DNA"/>
</dbReference>
<protein>
    <submittedName>
        <fullName evidence="1">Uncharacterized protein</fullName>
    </submittedName>
</protein>
<evidence type="ECO:0000313" key="2">
    <source>
        <dbReference type="Proteomes" id="UP000483839"/>
    </source>
</evidence>
<proteinExistence type="predicted"/>
<dbReference type="InterPro" id="IPR008577">
    <property type="entry name" value="DUF859"/>
</dbReference>
<feature type="non-terminal residue" evidence="1">
    <location>
        <position position="1"/>
    </location>
</feature>
<reference evidence="1 2" key="1">
    <citation type="submission" date="2019-11" db="EMBL/GenBank/DDBJ databases">
        <title>Streptococcus uberis isolated from clinical mastitis cases on a southeastern Queensland dairy.</title>
        <authorList>
            <person name="Workentine M.L."/>
            <person name="Price R."/>
            <person name="Olchowy T."/>
        </authorList>
    </citation>
    <scope>NUCLEOTIDE SEQUENCE [LARGE SCALE GENOMIC DNA]</scope>
    <source>
        <strain evidence="1 2">OLC4459-A17</strain>
    </source>
</reference>
<dbReference type="Pfam" id="PF05895">
    <property type="entry name" value="DUF859"/>
    <property type="match status" value="1"/>
</dbReference>
<organism evidence="1 2">
    <name type="scientific">Streptococcus uberis</name>
    <dbReference type="NCBI Taxonomy" id="1349"/>
    <lineage>
        <taxon>Bacteria</taxon>
        <taxon>Bacillati</taxon>
        <taxon>Bacillota</taxon>
        <taxon>Bacilli</taxon>
        <taxon>Lactobacillales</taxon>
        <taxon>Streptococcaceae</taxon>
        <taxon>Streptococcus</taxon>
    </lineage>
</organism>
<accession>A0A6L6G772</accession>
<dbReference type="RefSeq" id="WP_230081239.1">
    <property type="nucleotide sequence ID" value="NZ_WLXI01000009.1"/>
</dbReference>
<dbReference type="AlphaFoldDB" id="A0A6L6G772"/>
<dbReference type="CDD" id="cd19958">
    <property type="entry name" value="pyocin_knob"/>
    <property type="match status" value="1"/>
</dbReference>
<gene>
    <name evidence="1" type="ORF">GKS16_01750</name>
</gene>
<name>A0A6L6G772_STRUB</name>
<sequence>NTAMPIGQTVSSEFALIVKTPTGVSFGKIWERGIIDAQGDVYVSGNISTQANVNVTGTILKSGKEIQHYQMTDNTGKITRLDSVDLNTIINDTKPIAVYATANMPIAGQNYYYLEVFQHAAGNSYVMQRATLRLTNLRVFERVRENGIWGAWVELMTVNSPQMINTGWVSTGVSGVYYKRTGDVVAVKFEVTTTANSGMGIGSVPSSLAPTNGIMFRVPAWSLDQSIGRNLQINSDGSMTLLSTSRGDLFRHQVSWLI</sequence>
<dbReference type="Proteomes" id="UP000483839">
    <property type="component" value="Unassembled WGS sequence"/>
</dbReference>